<protein>
    <submittedName>
        <fullName evidence="2">Uncharacterized protein</fullName>
    </submittedName>
</protein>
<organism evidence="2 3">
    <name type="scientific">Phycicoccus endophyticus</name>
    <dbReference type="NCBI Taxonomy" id="1690220"/>
    <lineage>
        <taxon>Bacteria</taxon>
        <taxon>Bacillati</taxon>
        <taxon>Actinomycetota</taxon>
        <taxon>Actinomycetes</taxon>
        <taxon>Micrococcales</taxon>
        <taxon>Intrasporangiaceae</taxon>
        <taxon>Phycicoccus</taxon>
    </lineage>
</organism>
<reference evidence="2 3" key="1">
    <citation type="submission" date="2020-08" db="EMBL/GenBank/DDBJ databases">
        <title>Genome sequence of Phycicoccus endophyticus JCM 31784T.</title>
        <authorList>
            <person name="Hyun D.-W."/>
            <person name="Bae J.-W."/>
        </authorList>
    </citation>
    <scope>NUCLEOTIDE SEQUENCE [LARGE SCALE GENOMIC DNA]</scope>
    <source>
        <strain evidence="2 3">JCM 31784</strain>
    </source>
</reference>
<evidence type="ECO:0000256" key="1">
    <source>
        <dbReference type="SAM" id="Phobius"/>
    </source>
</evidence>
<sequence>MLQKIKPFLPVIAMVVAAVLQALVAVWSDGITLAEGLVVVVAFGGALTTYLVPSISGVAPWAKTVVAAFTAGAVVLADAAAAGGLDGAVVMTAAVAVLFGLFPTAASESEARDYALAA</sequence>
<keyword evidence="1" id="KW-0812">Transmembrane</keyword>
<dbReference type="Proteomes" id="UP000515976">
    <property type="component" value="Chromosome"/>
</dbReference>
<accession>A0A7G9R3F5</accession>
<dbReference type="AlphaFoldDB" id="A0A7G9R3F5"/>
<proteinExistence type="predicted"/>
<keyword evidence="1" id="KW-1133">Transmembrane helix</keyword>
<keyword evidence="1" id="KW-0472">Membrane</keyword>
<keyword evidence="3" id="KW-1185">Reference proteome</keyword>
<dbReference type="KEGG" id="pei:H9L10_03480"/>
<feature type="transmembrane region" description="Helical" evidence="1">
    <location>
        <begin position="33"/>
        <end position="52"/>
    </location>
</feature>
<evidence type="ECO:0000313" key="3">
    <source>
        <dbReference type="Proteomes" id="UP000515976"/>
    </source>
</evidence>
<gene>
    <name evidence="2" type="ORF">H9L10_03480</name>
</gene>
<feature type="transmembrane region" description="Helical" evidence="1">
    <location>
        <begin position="88"/>
        <end position="106"/>
    </location>
</feature>
<evidence type="ECO:0000313" key="2">
    <source>
        <dbReference type="EMBL" id="QNN50130.1"/>
    </source>
</evidence>
<feature type="transmembrane region" description="Helical" evidence="1">
    <location>
        <begin position="64"/>
        <end position="82"/>
    </location>
</feature>
<dbReference type="RefSeq" id="WP_166102288.1">
    <property type="nucleotide sequence ID" value="NZ_BMMY01000002.1"/>
</dbReference>
<name>A0A7G9R3F5_9MICO</name>
<dbReference type="EMBL" id="CP060712">
    <property type="protein sequence ID" value="QNN50130.1"/>
    <property type="molecule type" value="Genomic_DNA"/>
</dbReference>
<feature type="transmembrane region" description="Helical" evidence="1">
    <location>
        <begin position="7"/>
        <end position="27"/>
    </location>
</feature>